<comment type="caution">
    <text evidence="2">The sequence shown here is derived from an EMBL/GenBank/DDBJ whole genome shotgun (WGS) entry which is preliminary data.</text>
</comment>
<protein>
    <submittedName>
        <fullName evidence="2">Uncharacterized protein</fullName>
    </submittedName>
</protein>
<evidence type="ECO:0000256" key="1">
    <source>
        <dbReference type="SAM" id="Phobius"/>
    </source>
</evidence>
<feature type="transmembrane region" description="Helical" evidence="1">
    <location>
        <begin position="12"/>
        <end position="35"/>
    </location>
</feature>
<dbReference type="PATRIC" id="fig|1256206.3.peg.2621"/>
<sequence length="245" mass="27468">KGDYAMQAFTAVYLPGWLIFIGGMLIISSVNAATVQAMVNRAGRSNTQLWYMKPGIFVHELLHAVVARLFGLQVTNFSMRADVVSGSAAHVSLRYNRRSPWAQLGLFLSSSAPVWGISTVLLIMGRWAFFPTDGRLWPVLTAATSLNEKWLAMRGLIQINWVWFAAFIVTALVLTPGIALSTQDLRNMWRSAPIVFLLTIVIFYVFLTFWPAGFAWWSLLNLNVLLLDAIMLLFSILIWLLASIL</sequence>
<name>S2QZD1_LACPA</name>
<keyword evidence="1" id="KW-0472">Membrane</keyword>
<feature type="transmembrane region" description="Helical" evidence="1">
    <location>
        <begin position="194"/>
        <end position="216"/>
    </location>
</feature>
<evidence type="ECO:0000313" key="3">
    <source>
        <dbReference type="Proteomes" id="UP000014243"/>
    </source>
</evidence>
<accession>S2QZD1</accession>
<keyword evidence="1" id="KW-0812">Transmembrane</keyword>
<organism evidence="2 3">
    <name type="scientific">Lacticaseibacillus paracasei subsp. paracasei Lpp126</name>
    <dbReference type="NCBI Taxonomy" id="1256206"/>
    <lineage>
        <taxon>Bacteria</taxon>
        <taxon>Bacillati</taxon>
        <taxon>Bacillota</taxon>
        <taxon>Bacilli</taxon>
        <taxon>Lactobacillales</taxon>
        <taxon>Lactobacillaceae</taxon>
        <taxon>Lacticaseibacillus</taxon>
    </lineage>
</organism>
<feature type="non-terminal residue" evidence="2">
    <location>
        <position position="1"/>
    </location>
</feature>
<feature type="transmembrane region" description="Helical" evidence="1">
    <location>
        <begin position="104"/>
        <end position="129"/>
    </location>
</feature>
<gene>
    <name evidence="2" type="ORF">Lpp126_17044</name>
</gene>
<proteinExistence type="predicted"/>
<feature type="transmembrane region" description="Helical" evidence="1">
    <location>
        <begin position="222"/>
        <end position="242"/>
    </location>
</feature>
<dbReference type="Proteomes" id="UP000014243">
    <property type="component" value="Unassembled WGS sequence"/>
</dbReference>
<feature type="transmembrane region" description="Helical" evidence="1">
    <location>
        <begin position="161"/>
        <end position="182"/>
    </location>
</feature>
<evidence type="ECO:0000313" key="2">
    <source>
        <dbReference type="EMBL" id="EPC70549.1"/>
    </source>
</evidence>
<reference evidence="2 3" key="1">
    <citation type="journal article" date="2013" name="PLoS ONE">
        <title>Lactobacillus paracasei comparative genomics: towards species pan-genome definition and exploitation of diversity.</title>
        <authorList>
            <person name="Smokvina T."/>
            <person name="Wels M."/>
            <person name="Polka J."/>
            <person name="Chervaux C."/>
            <person name="Brisse S."/>
            <person name="Boekhorst J."/>
            <person name="van Hylckama Vlieg J.E."/>
            <person name="Siezen R.J."/>
        </authorList>
    </citation>
    <scope>NUCLEOTIDE SEQUENCE [LARGE SCALE GENOMIC DNA]</scope>
    <source>
        <strain evidence="2 3">Lpp126</strain>
    </source>
</reference>
<dbReference type="EMBL" id="ANKC01001201">
    <property type="protein sequence ID" value="EPC70549.1"/>
    <property type="molecule type" value="Genomic_DNA"/>
</dbReference>
<dbReference type="AlphaFoldDB" id="S2QZD1"/>
<keyword evidence="1" id="KW-1133">Transmembrane helix</keyword>